<dbReference type="InterPro" id="IPR045039">
    <property type="entry name" value="NSI-like"/>
</dbReference>
<feature type="domain" description="N-acetyltransferase" evidence="3">
    <location>
        <begin position="1"/>
        <end position="136"/>
    </location>
</feature>
<dbReference type="InterPro" id="IPR000182">
    <property type="entry name" value="GNAT_dom"/>
</dbReference>
<evidence type="ECO:0000256" key="2">
    <source>
        <dbReference type="ARBA" id="ARBA00023315"/>
    </source>
</evidence>
<dbReference type="GO" id="GO:0008080">
    <property type="term" value="F:N-acetyltransferase activity"/>
    <property type="evidence" value="ECO:0007669"/>
    <property type="project" value="InterPro"/>
</dbReference>
<dbReference type="RefSeq" id="WP_203899128.1">
    <property type="nucleotide sequence ID" value="NZ_BOPF01000007.1"/>
</dbReference>
<keyword evidence="2" id="KW-0012">Acyltransferase</keyword>
<dbReference type="Proteomes" id="UP000619260">
    <property type="component" value="Unassembled WGS sequence"/>
</dbReference>
<dbReference type="GO" id="GO:0005737">
    <property type="term" value="C:cytoplasm"/>
    <property type="evidence" value="ECO:0007669"/>
    <property type="project" value="TreeGrafter"/>
</dbReference>
<evidence type="ECO:0000313" key="5">
    <source>
        <dbReference type="Proteomes" id="UP000619260"/>
    </source>
</evidence>
<evidence type="ECO:0000313" key="4">
    <source>
        <dbReference type="EMBL" id="GIJ45615.1"/>
    </source>
</evidence>
<accession>A0A8J3YKJ5</accession>
<keyword evidence="5" id="KW-1185">Reference proteome</keyword>
<dbReference type="AlphaFoldDB" id="A0A8J3YKJ5"/>
<evidence type="ECO:0000259" key="3">
    <source>
        <dbReference type="PROSITE" id="PS51186"/>
    </source>
</evidence>
<name>A0A8J3YKJ5_9ACTN</name>
<gene>
    <name evidence="4" type="ORF">Val02_25010</name>
</gene>
<dbReference type="EMBL" id="BOPF01000007">
    <property type="protein sequence ID" value="GIJ45615.1"/>
    <property type="molecule type" value="Genomic_DNA"/>
</dbReference>
<dbReference type="PANTHER" id="PTHR43626">
    <property type="entry name" value="ACYL-COA N-ACYLTRANSFERASE"/>
    <property type="match status" value="1"/>
</dbReference>
<organism evidence="4 5">
    <name type="scientific">Virgisporangium aliadipatigenens</name>
    <dbReference type="NCBI Taxonomy" id="741659"/>
    <lineage>
        <taxon>Bacteria</taxon>
        <taxon>Bacillati</taxon>
        <taxon>Actinomycetota</taxon>
        <taxon>Actinomycetes</taxon>
        <taxon>Micromonosporales</taxon>
        <taxon>Micromonosporaceae</taxon>
        <taxon>Virgisporangium</taxon>
    </lineage>
</organism>
<dbReference type="PANTHER" id="PTHR43626:SF4">
    <property type="entry name" value="GCN5-RELATED N-ACETYLTRANSFERASE 2, CHLOROPLASTIC"/>
    <property type="match status" value="1"/>
</dbReference>
<reference evidence="4" key="1">
    <citation type="submission" date="2021-01" db="EMBL/GenBank/DDBJ databases">
        <title>Whole genome shotgun sequence of Virgisporangium aliadipatigenens NBRC 105644.</title>
        <authorList>
            <person name="Komaki H."/>
            <person name="Tamura T."/>
        </authorList>
    </citation>
    <scope>NUCLEOTIDE SEQUENCE</scope>
    <source>
        <strain evidence="4">NBRC 105644</strain>
    </source>
</reference>
<dbReference type="CDD" id="cd04301">
    <property type="entry name" value="NAT_SF"/>
    <property type="match status" value="1"/>
</dbReference>
<comment type="caution">
    <text evidence="4">The sequence shown here is derived from an EMBL/GenBank/DDBJ whole genome shotgun (WGS) entry which is preliminary data.</text>
</comment>
<dbReference type="Pfam" id="PF00583">
    <property type="entry name" value="Acetyltransf_1"/>
    <property type="match status" value="1"/>
</dbReference>
<sequence length="136" mass="14707">MEIVVAAEHTLDRDEIVDLYDSVGWTAYTADVDQLMRALAGSHLVLTARDGTGALVGLARTISDGESVCYVQDILVRPAAQRHGVGRALMDELRSVYGHCRMFLLTTDADGDAGAFYRASGLVPHAERGLIAYSRP</sequence>
<dbReference type="PROSITE" id="PS51186">
    <property type="entry name" value="GNAT"/>
    <property type="match status" value="1"/>
</dbReference>
<keyword evidence="1" id="KW-0808">Transferase</keyword>
<proteinExistence type="predicted"/>
<evidence type="ECO:0000256" key="1">
    <source>
        <dbReference type="ARBA" id="ARBA00022679"/>
    </source>
</evidence>
<protein>
    <submittedName>
        <fullName evidence="4">N-acetyltransferase</fullName>
    </submittedName>
</protein>
<dbReference type="Gene3D" id="3.40.630.30">
    <property type="match status" value="1"/>
</dbReference>
<dbReference type="SUPFAM" id="SSF55729">
    <property type="entry name" value="Acyl-CoA N-acyltransferases (Nat)"/>
    <property type="match status" value="1"/>
</dbReference>
<dbReference type="InterPro" id="IPR016181">
    <property type="entry name" value="Acyl_CoA_acyltransferase"/>
</dbReference>